<comment type="subcellular location">
    <subcellularLocation>
        <location evidence="5">Cytoplasm</location>
    </subcellularLocation>
    <text evidence="5">May associate with membranes.</text>
</comment>
<dbReference type="PRINTS" id="PR00326">
    <property type="entry name" value="GTP1OBG"/>
</dbReference>
<accession>A0ABS4ZCT7</accession>
<dbReference type="Pfam" id="PF13167">
    <property type="entry name" value="GTP-bdg_N"/>
    <property type="match status" value="1"/>
</dbReference>
<dbReference type="InterPro" id="IPR016496">
    <property type="entry name" value="GTPase_HflX"/>
</dbReference>
<feature type="region of interest" description="Disordered" evidence="7">
    <location>
        <begin position="1"/>
        <end position="51"/>
    </location>
</feature>
<feature type="domain" description="Hflx-type G" evidence="8">
    <location>
        <begin position="281"/>
        <end position="446"/>
    </location>
</feature>
<dbReference type="EMBL" id="JAGIOB010000001">
    <property type="protein sequence ID" value="MBP2418856.1"/>
    <property type="molecule type" value="Genomic_DNA"/>
</dbReference>
<dbReference type="InterPro" id="IPR042108">
    <property type="entry name" value="GTPase_HflX_N_sf"/>
</dbReference>
<dbReference type="PROSITE" id="PS51705">
    <property type="entry name" value="G_HFLX"/>
    <property type="match status" value="1"/>
</dbReference>
<dbReference type="InterPro" id="IPR032305">
    <property type="entry name" value="GTP-bd_M"/>
</dbReference>
<evidence type="ECO:0000256" key="5">
    <source>
        <dbReference type="HAMAP-Rule" id="MF_00900"/>
    </source>
</evidence>
<dbReference type="CDD" id="cd01878">
    <property type="entry name" value="HflX"/>
    <property type="match status" value="1"/>
</dbReference>
<comment type="similarity">
    <text evidence="5">Belongs to the TRAFAC class OBG-HflX-like GTPase superfamily. HflX GTPase family.</text>
</comment>
<keyword evidence="2 5" id="KW-0547">Nucleotide-binding</keyword>
<feature type="coiled-coil region" evidence="6">
    <location>
        <begin position="247"/>
        <end position="274"/>
    </location>
</feature>
<keyword evidence="10" id="KW-1185">Reference proteome</keyword>
<evidence type="ECO:0000256" key="4">
    <source>
        <dbReference type="ARBA" id="ARBA00023134"/>
    </source>
</evidence>
<dbReference type="InterPro" id="IPR027417">
    <property type="entry name" value="P-loop_NTPase"/>
</dbReference>
<keyword evidence="3" id="KW-0460">Magnesium</keyword>
<dbReference type="InterPro" id="IPR006073">
    <property type="entry name" value="GTP-bd"/>
</dbReference>
<name>A0ABS4ZCT7_9ACTN</name>
<evidence type="ECO:0000256" key="2">
    <source>
        <dbReference type="ARBA" id="ARBA00022741"/>
    </source>
</evidence>
<organism evidence="9 10">
    <name type="scientific">Microlunatus capsulatus</name>
    <dbReference type="NCBI Taxonomy" id="99117"/>
    <lineage>
        <taxon>Bacteria</taxon>
        <taxon>Bacillati</taxon>
        <taxon>Actinomycetota</taxon>
        <taxon>Actinomycetes</taxon>
        <taxon>Propionibacteriales</taxon>
        <taxon>Propionibacteriaceae</taxon>
        <taxon>Microlunatus</taxon>
    </lineage>
</organism>
<comment type="function">
    <text evidence="5">GTPase that associates with the 50S ribosomal subunit and may have a role during protein synthesis or ribosome biogenesis.</text>
</comment>
<comment type="subunit">
    <text evidence="5">Monomer. Associates with the 50S ribosomal subunit.</text>
</comment>
<gene>
    <name evidence="5" type="primary">hflX</name>
    <name evidence="9" type="ORF">JOF54_003778</name>
</gene>
<feature type="compositionally biased region" description="Basic and acidic residues" evidence="7">
    <location>
        <begin position="20"/>
        <end position="34"/>
    </location>
</feature>
<evidence type="ECO:0000256" key="3">
    <source>
        <dbReference type="ARBA" id="ARBA00022842"/>
    </source>
</evidence>
<evidence type="ECO:0000256" key="7">
    <source>
        <dbReference type="SAM" id="MobiDB-lite"/>
    </source>
</evidence>
<dbReference type="Proteomes" id="UP000758168">
    <property type="component" value="Unassembled WGS sequence"/>
</dbReference>
<feature type="compositionally biased region" description="Gly residues" evidence="7">
    <location>
        <begin position="226"/>
        <end position="238"/>
    </location>
</feature>
<protein>
    <recommendedName>
        <fullName evidence="5">GTPase HflX</fullName>
    </recommendedName>
    <alternativeName>
        <fullName evidence="5">GTP-binding protein HflX</fullName>
    </alternativeName>
</protein>
<evidence type="ECO:0000313" key="9">
    <source>
        <dbReference type="EMBL" id="MBP2418856.1"/>
    </source>
</evidence>
<evidence type="ECO:0000256" key="1">
    <source>
        <dbReference type="ARBA" id="ARBA00022723"/>
    </source>
</evidence>
<dbReference type="HAMAP" id="MF_00900">
    <property type="entry name" value="GTPase_HflX"/>
    <property type="match status" value="1"/>
</dbReference>
<dbReference type="Pfam" id="PF16360">
    <property type="entry name" value="GTP-bdg_M"/>
    <property type="match status" value="1"/>
</dbReference>
<feature type="region of interest" description="Disordered" evidence="7">
    <location>
        <begin position="226"/>
        <end position="247"/>
    </location>
</feature>
<dbReference type="Gene3D" id="6.10.250.2860">
    <property type="match status" value="1"/>
</dbReference>
<dbReference type="RefSeq" id="WP_210058715.1">
    <property type="nucleotide sequence ID" value="NZ_BAAAMH010000007.1"/>
</dbReference>
<dbReference type="SUPFAM" id="SSF52540">
    <property type="entry name" value="P-loop containing nucleoside triphosphate hydrolases"/>
    <property type="match status" value="1"/>
</dbReference>
<keyword evidence="1" id="KW-0479">Metal-binding</keyword>
<dbReference type="NCBIfam" id="TIGR03156">
    <property type="entry name" value="GTP_HflX"/>
    <property type="match status" value="1"/>
</dbReference>
<comment type="caution">
    <text evidence="9">The sequence shown here is derived from an EMBL/GenBank/DDBJ whole genome shotgun (WGS) entry which is preliminary data.</text>
</comment>
<proteinExistence type="inferred from homology"/>
<dbReference type="PANTHER" id="PTHR10229:SF0">
    <property type="entry name" value="GTP-BINDING PROTEIN 6-RELATED"/>
    <property type="match status" value="1"/>
</dbReference>
<dbReference type="PANTHER" id="PTHR10229">
    <property type="entry name" value="GTP-BINDING PROTEIN HFLX"/>
    <property type="match status" value="1"/>
</dbReference>
<keyword evidence="4 5" id="KW-0342">GTP-binding</keyword>
<sequence>MTSPEPQPVSPSDAVEDDLLIERLDPRDHPEFARPARPAPGPDDSYDGDQQDLADRQSLRRVAGMSTELTDITEVEYRQLLLERVVLVSVWTTGTAADAENSLAELKLLAETAGSQILEGLVQRRSRPDPATYIGSGKVEELREVVVTTGADTVICDGELSPAQLRNLEDKVKVKVIDRTALILDIFAQHAQSAEGKAQVEMAQLNYLKQRLRGWGGNLSRQAGGRAAGGAGIGGRGPGETKIETDRRRISSRIAKLRRELRDLDSTRQTERAERRRHEVPSVAIVGYTNAGKSSMLNRLTDAGVLVEDALFATLDPTTRRATTPDGRVYTLTDTVGFVRHLPHDLVEAFRSTLEESVQADLLLHVVDASDPDPEGQIRAVREVLADIGAGKVAEQIVLNKADQADPAVLTTLRTSYPGAVIASARTGRGLDEVRAALESRLPRPEVAVRVLLPYERGDLLNRIHQAGQIVSLEHTEEGTVVDARVLRSLAGELEPYLLAASGPAS</sequence>
<evidence type="ECO:0000259" key="8">
    <source>
        <dbReference type="PROSITE" id="PS51705"/>
    </source>
</evidence>
<keyword evidence="6" id="KW-0175">Coiled coil</keyword>
<dbReference type="Gene3D" id="3.40.50.11060">
    <property type="entry name" value="GTPase HflX, N-terminal domain"/>
    <property type="match status" value="1"/>
</dbReference>
<evidence type="ECO:0000313" key="10">
    <source>
        <dbReference type="Proteomes" id="UP000758168"/>
    </source>
</evidence>
<keyword evidence="5" id="KW-0963">Cytoplasm</keyword>
<dbReference type="PIRSF" id="PIRSF006809">
    <property type="entry name" value="GTP-binding_hflX_prd"/>
    <property type="match status" value="1"/>
</dbReference>
<reference evidence="9 10" key="1">
    <citation type="submission" date="2021-03" db="EMBL/GenBank/DDBJ databases">
        <title>Sequencing the genomes of 1000 actinobacteria strains.</title>
        <authorList>
            <person name="Klenk H.-P."/>
        </authorList>
    </citation>
    <scope>NUCLEOTIDE SEQUENCE [LARGE SCALE GENOMIC DNA]</scope>
    <source>
        <strain evidence="9 10">DSM 12936</strain>
    </source>
</reference>
<dbReference type="InterPro" id="IPR025121">
    <property type="entry name" value="GTPase_HflX_N"/>
</dbReference>
<dbReference type="Gene3D" id="3.40.50.300">
    <property type="entry name" value="P-loop containing nucleotide triphosphate hydrolases"/>
    <property type="match status" value="1"/>
</dbReference>
<dbReference type="Pfam" id="PF01926">
    <property type="entry name" value="MMR_HSR1"/>
    <property type="match status" value="1"/>
</dbReference>
<evidence type="ECO:0000256" key="6">
    <source>
        <dbReference type="SAM" id="Coils"/>
    </source>
</evidence>
<dbReference type="InterPro" id="IPR030394">
    <property type="entry name" value="G_HFLX_dom"/>
</dbReference>